<keyword evidence="7" id="KW-1185">Reference proteome</keyword>
<dbReference type="InterPro" id="IPR014038">
    <property type="entry name" value="EF1B_bsu/dsu_GNE"/>
</dbReference>
<dbReference type="AlphaFoldDB" id="A0AAD4GFN1"/>
<proteinExistence type="inferred from homology"/>
<dbReference type="CDD" id="cd00292">
    <property type="entry name" value="EF1B"/>
    <property type="match status" value="1"/>
</dbReference>
<evidence type="ECO:0000313" key="6">
    <source>
        <dbReference type="EMBL" id="KAF8440018.1"/>
    </source>
</evidence>
<dbReference type="PROSITE" id="PS00824">
    <property type="entry name" value="EF1BD_1"/>
    <property type="match status" value="1"/>
</dbReference>
<dbReference type="InterPro" id="IPR036219">
    <property type="entry name" value="eEF-1beta-like_sf"/>
</dbReference>
<dbReference type="EMBL" id="WHUW01000013">
    <property type="protein sequence ID" value="KAF8440018.1"/>
    <property type="molecule type" value="Genomic_DNA"/>
</dbReference>
<evidence type="ECO:0000259" key="5">
    <source>
        <dbReference type="SMART" id="SM01182"/>
    </source>
</evidence>
<gene>
    <name evidence="6" type="ORF">L210DRAFT_3645939</name>
</gene>
<reference evidence="6" key="1">
    <citation type="submission" date="2019-10" db="EMBL/GenBank/DDBJ databases">
        <authorList>
            <consortium name="DOE Joint Genome Institute"/>
            <person name="Kuo A."/>
            <person name="Miyauchi S."/>
            <person name="Kiss E."/>
            <person name="Drula E."/>
            <person name="Kohler A."/>
            <person name="Sanchez-Garcia M."/>
            <person name="Andreopoulos B."/>
            <person name="Barry K.W."/>
            <person name="Bonito G."/>
            <person name="Buee M."/>
            <person name="Carver A."/>
            <person name="Chen C."/>
            <person name="Cichocki N."/>
            <person name="Clum A."/>
            <person name="Culley D."/>
            <person name="Crous P.W."/>
            <person name="Fauchery L."/>
            <person name="Girlanda M."/>
            <person name="Hayes R."/>
            <person name="Keri Z."/>
            <person name="LaButti K."/>
            <person name="Lipzen A."/>
            <person name="Lombard V."/>
            <person name="Magnuson J."/>
            <person name="Maillard F."/>
            <person name="Morin E."/>
            <person name="Murat C."/>
            <person name="Nolan M."/>
            <person name="Ohm R."/>
            <person name="Pangilinan J."/>
            <person name="Pereira M."/>
            <person name="Perotto S."/>
            <person name="Peter M."/>
            <person name="Riley R."/>
            <person name="Sitrit Y."/>
            <person name="Stielow B."/>
            <person name="Szollosi G."/>
            <person name="Zifcakova L."/>
            <person name="Stursova M."/>
            <person name="Spatafora J.W."/>
            <person name="Tedersoo L."/>
            <person name="Vaario L.-M."/>
            <person name="Yamada A."/>
            <person name="Yan M."/>
            <person name="Wang P."/>
            <person name="Xu J."/>
            <person name="Bruns T."/>
            <person name="Baldrian P."/>
            <person name="Vilgalys R."/>
            <person name="Henrissat B."/>
            <person name="Grigoriev I.V."/>
            <person name="Hibbett D."/>
            <person name="Nagy L.G."/>
            <person name="Martin F.M."/>
        </authorList>
    </citation>
    <scope>NUCLEOTIDE SEQUENCE</scope>
    <source>
        <strain evidence="6">BED1</strain>
    </source>
</reference>
<dbReference type="PANTHER" id="PTHR11595">
    <property type="entry name" value="EF-HAND AND COILED-COIL DOMAIN-CONTAINING FAMILY MEMBER"/>
    <property type="match status" value="1"/>
</dbReference>
<dbReference type="Proteomes" id="UP001194468">
    <property type="component" value="Unassembled WGS sequence"/>
</dbReference>
<dbReference type="InterPro" id="IPR001326">
    <property type="entry name" value="Transl_elong_EF1B_B/D_CS"/>
</dbReference>
<feature type="domain" description="Translation elongation factor EF1B beta/delta subunit guanine nucleotide exchange" evidence="4">
    <location>
        <begin position="129"/>
        <end position="215"/>
    </location>
</feature>
<evidence type="ECO:0000256" key="3">
    <source>
        <dbReference type="ARBA" id="ARBA00022917"/>
    </source>
</evidence>
<dbReference type="Gene3D" id="1.20.1050.130">
    <property type="match status" value="1"/>
</dbReference>
<dbReference type="InterPro" id="IPR014717">
    <property type="entry name" value="Transl_elong_EF1B/ribsomal_bS6"/>
</dbReference>
<dbReference type="GO" id="GO:0003746">
    <property type="term" value="F:translation elongation factor activity"/>
    <property type="evidence" value="ECO:0007669"/>
    <property type="project" value="UniProtKB-KW"/>
</dbReference>
<dbReference type="GO" id="GO:0005829">
    <property type="term" value="C:cytosol"/>
    <property type="evidence" value="ECO:0007669"/>
    <property type="project" value="TreeGrafter"/>
</dbReference>
<dbReference type="SMART" id="SM00888">
    <property type="entry name" value="EF1_GNE"/>
    <property type="match status" value="1"/>
</dbReference>
<dbReference type="PANTHER" id="PTHR11595:SF21">
    <property type="entry name" value="ELONGATION FACTOR 1-BETA"/>
    <property type="match status" value="1"/>
</dbReference>
<organism evidence="6 7">
    <name type="scientific">Boletus edulis BED1</name>
    <dbReference type="NCBI Taxonomy" id="1328754"/>
    <lineage>
        <taxon>Eukaryota</taxon>
        <taxon>Fungi</taxon>
        <taxon>Dikarya</taxon>
        <taxon>Basidiomycota</taxon>
        <taxon>Agaricomycotina</taxon>
        <taxon>Agaricomycetes</taxon>
        <taxon>Agaricomycetidae</taxon>
        <taxon>Boletales</taxon>
        <taxon>Boletineae</taxon>
        <taxon>Boletaceae</taxon>
        <taxon>Boletoideae</taxon>
        <taxon>Boletus</taxon>
    </lineage>
</organism>
<dbReference type="FunFam" id="3.30.70.60:FF:000001">
    <property type="entry name" value="Elongation factor 1-beta 1 like"/>
    <property type="match status" value="1"/>
</dbReference>
<dbReference type="Pfam" id="PF10587">
    <property type="entry name" value="EF-1_beta_acid"/>
    <property type="match status" value="1"/>
</dbReference>
<dbReference type="Pfam" id="PF00736">
    <property type="entry name" value="EF1_GNE"/>
    <property type="match status" value="1"/>
</dbReference>
<dbReference type="InterPro" id="IPR036282">
    <property type="entry name" value="Glutathione-S-Trfase_C_sf"/>
</dbReference>
<evidence type="ECO:0008006" key="8">
    <source>
        <dbReference type="Google" id="ProtNLM"/>
    </source>
</evidence>
<protein>
    <recommendedName>
        <fullName evidence="8">Elongation factor 1-beta</fullName>
    </recommendedName>
</protein>
<dbReference type="SMART" id="SM01182">
    <property type="entry name" value="EF-1_beta_acid"/>
    <property type="match status" value="1"/>
</dbReference>
<comment type="similarity">
    <text evidence="1">Belongs to the EF-1-beta/EF-1-delta family.</text>
</comment>
<sequence>MSANLSALEQHLGTRSYVEGYTPSQADVHVYKAITAPVPSTCPHVARWYSHITSYSAEFDTLPGSSTAGQTFTQTAAAEGSAPAAAEEEEEIDLFGEDEEDDAEAERIKAERVAAYNAKKANKPKTIAKSVVTLEVKPWDDETDMQALEDSVRSIDMEGLVWGASKLVAIGYGIKKLQITLVVVDDLISLDDLQEKIAEFEDHVQSTDIAAMQSMRDVYLAAHGLTDVFRALDRMGVGSRASDRYGRTLLHATVWGDGVGHPQQYPPFTQKASFISASQQGARVWYDALGLRVRIESVTALVHSPSDVLGGVVAVREKATRLAKSVTIASPRPVSLPLSPDPLGPSTVITMPSYLERIPLDVLTHVALFTIDPSPTSPLDALLHLLLTCRHIYRLLSFESCPQLYARLFLEKFDLDGHARRERHGTRTTSCLAAQLRMRRRVLRRICLSQVDEQHIRGDLWTTYLMLLESDTLNERQLRTAGVGEWVLRVLRECCSQANRESDGRVLALAVSVACLVLSHNQISSLPVGDRNQVLNILRPYTIAATKYLSTNITTPNLLTPSVFLTFALLEATPLQVPPHLPPTRAVAIATERHGPTMADFASVTSRRTPLVADTFLECQCRESNTDLARERQRPSRSAMHDEDFYRIARHLHAPTDAWELSAYIPGLLTGVWEGCYMVAPLTSCHSADSPGPDDFLCRQPIQFRLDEFVTFSPWLPLPIEPQEGFDGHVVRSLSVSEEESRVGNHLLVDAHTIVIFFFLAVWKKIQFSDGKTAKTYHYEPVRLSDASESGRNLRHALDVVITGETPGEFEGAWGSYSFIGRVRLSDGLISLTRKPKGAVDDGCGTWVLEGYLQSRCTFAGRWGTLGALGQEGIGGIFSVSKTDPTGLSGH</sequence>
<dbReference type="SUPFAM" id="SSF47616">
    <property type="entry name" value="GST C-terminal domain-like"/>
    <property type="match status" value="1"/>
</dbReference>
<dbReference type="SUPFAM" id="SSF54984">
    <property type="entry name" value="eEF-1beta-like"/>
    <property type="match status" value="1"/>
</dbReference>
<name>A0AAD4GFN1_BOLED</name>
<comment type="caution">
    <text evidence="6">The sequence shown here is derived from an EMBL/GenBank/DDBJ whole genome shotgun (WGS) entry which is preliminary data.</text>
</comment>
<evidence type="ECO:0000313" key="7">
    <source>
        <dbReference type="Proteomes" id="UP001194468"/>
    </source>
</evidence>
<dbReference type="GO" id="GO:0005085">
    <property type="term" value="F:guanyl-nucleotide exchange factor activity"/>
    <property type="evidence" value="ECO:0007669"/>
    <property type="project" value="TreeGrafter"/>
</dbReference>
<feature type="domain" description="Elongation factor 1 beta central acidic region eukaryote" evidence="5">
    <location>
        <begin position="94"/>
        <end position="120"/>
    </location>
</feature>
<keyword evidence="3" id="KW-0648">Protein biosynthesis</keyword>
<dbReference type="InterPro" id="IPR049720">
    <property type="entry name" value="EF1B_bsu/dsu"/>
</dbReference>
<evidence type="ECO:0000256" key="1">
    <source>
        <dbReference type="ARBA" id="ARBA00007411"/>
    </source>
</evidence>
<dbReference type="GO" id="GO:0005853">
    <property type="term" value="C:eukaryotic translation elongation factor 1 complex"/>
    <property type="evidence" value="ECO:0007669"/>
    <property type="project" value="InterPro"/>
</dbReference>
<dbReference type="Gene3D" id="3.30.70.60">
    <property type="match status" value="1"/>
</dbReference>
<reference evidence="6" key="2">
    <citation type="journal article" date="2020" name="Nat. Commun.">
        <title>Large-scale genome sequencing of mycorrhizal fungi provides insights into the early evolution of symbiotic traits.</title>
        <authorList>
            <person name="Miyauchi S."/>
            <person name="Kiss E."/>
            <person name="Kuo A."/>
            <person name="Drula E."/>
            <person name="Kohler A."/>
            <person name="Sanchez-Garcia M."/>
            <person name="Morin E."/>
            <person name="Andreopoulos B."/>
            <person name="Barry K.W."/>
            <person name="Bonito G."/>
            <person name="Buee M."/>
            <person name="Carver A."/>
            <person name="Chen C."/>
            <person name="Cichocki N."/>
            <person name="Clum A."/>
            <person name="Culley D."/>
            <person name="Crous P.W."/>
            <person name="Fauchery L."/>
            <person name="Girlanda M."/>
            <person name="Hayes R.D."/>
            <person name="Keri Z."/>
            <person name="LaButti K."/>
            <person name="Lipzen A."/>
            <person name="Lombard V."/>
            <person name="Magnuson J."/>
            <person name="Maillard F."/>
            <person name="Murat C."/>
            <person name="Nolan M."/>
            <person name="Ohm R.A."/>
            <person name="Pangilinan J."/>
            <person name="Pereira M.F."/>
            <person name="Perotto S."/>
            <person name="Peter M."/>
            <person name="Pfister S."/>
            <person name="Riley R."/>
            <person name="Sitrit Y."/>
            <person name="Stielow J.B."/>
            <person name="Szollosi G."/>
            <person name="Zifcakova L."/>
            <person name="Stursova M."/>
            <person name="Spatafora J.W."/>
            <person name="Tedersoo L."/>
            <person name="Vaario L.M."/>
            <person name="Yamada A."/>
            <person name="Yan M."/>
            <person name="Wang P."/>
            <person name="Xu J."/>
            <person name="Bruns T."/>
            <person name="Baldrian P."/>
            <person name="Vilgalys R."/>
            <person name="Dunand C."/>
            <person name="Henrissat B."/>
            <person name="Grigoriev I.V."/>
            <person name="Hibbett D."/>
            <person name="Nagy L.G."/>
            <person name="Martin F.M."/>
        </authorList>
    </citation>
    <scope>NUCLEOTIDE SEQUENCE</scope>
    <source>
        <strain evidence="6">BED1</strain>
    </source>
</reference>
<dbReference type="InterPro" id="IPR018940">
    <property type="entry name" value="EF-1_beta_acid_region_euk"/>
</dbReference>
<evidence type="ECO:0000259" key="4">
    <source>
        <dbReference type="SMART" id="SM00888"/>
    </source>
</evidence>
<evidence type="ECO:0000256" key="2">
    <source>
        <dbReference type="ARBA" id="ARBA00022768"/>
    </source>
</evidence>
<keyword evidence="2" id="KW-0251">Elongation factor</keyword>
<accession>A0AAD4GFN1</accession>